<feature type="chain" id="PRO_5005146641" description="Carboxylic ester hydrolase" evidence="3">
    <location>
        <begin position="18"/>
        <end position="677"/>
    </location>
</feature>
<dbReference type="HOGENOM" id="CLU_006586_8_1_1"/>
<dbReference type="PANTHER" id="PTHR43142:SF3">
    <property type="entry name" value="PUTATIVE (AFU_ORTHOLOGUE AFUA_3G09070)-RELATED"/>
    <property type="match status" value="1"/>
</dbReference>
<accession>S7ZBA9</accession>
<evidence type="ECO:0000256" key="2">
    <source>
        <dbReference type="ARBA" id="ARBA00022801"/>
    </source>
</evidence>
<evidence type="ECO:0000259" key="4">
    <source>
        <dbReference type="Pfam" id="PF00135"/>
    </source>
</evidence>
<dbReference type="EMBL" id="KB644410">
    <property type="protein sequence ID" value="EPS27845.1"/>
    <property type="molecule type" value="Genomic_DNA"/>
</dbReference>
<name>S7ZBA9_PENO1</name>
<dbReference type="InterPro" id="IPR002018">
    <property type="entry name" value="CarbesteraseB"/>
</dbReference>
<dbReference type="GO" id="GO:0072330">
    <property type="term" value="P:monocarboxylic acid biosynthetic process"/>
    <property type="evidence" value="ECO:0007669"/>
    <property type="project" value="UniProtKB-ARBA"/>
</dbReference>
<dbReference type="GO" id="GO:0017000">
    <property type="term" value="P:antibiotic biosynthetic process"/>
    <property type="evidence" value="ECO:0007669"/>
    <property type="project" value="UniProtKB-ARBA"/>
</dbReference>
<keyword evidence="2 3" id="KW-0378">Hydrolase</keyword>
<keyword evidence="6" id="KW-1185">Reference proteome</keyword>
<dbReference type="SUPFAM" id="SSF53474">
    <property type="entry name" value="alpha/beta-Hydrolases"/>
    <property type="match status" value="1"/>
</dbReference>
<feature type="signal peptide" evidence="3">
    <location>
        <begin position="1"/>
        <end position="17"/>
    </location>
</feature>
<dbReference type="InterPro" id="IPR019826">
    <property type="entry name" value="Carboxylesterase_B_AS"/>
</dbReference>
<keyword evidence="3" id="KW-0732">Signal</keyword>
<dbReference type="AlphaFoldDB" id="S7ZBA9"/>
<organism evidence="5 6">
    <name type="scientific">Penicillium oxalicum (strain 114-2 / CGMCC 5302)</name>
    <name type="common">Penicillium decumbens</name>
    <dbReference type="NCBI Taxonomy" id="933388"/>
    <lineage>
        <taxon>Eukaryota</taxon>
        <taxon>Fungi</taxon>
        <taxon>Dikarya</taxon>
        <taxon>Ascomycota</taxon>
        <taxon>Pezizomycotina</taxon>
        <taxon>Eurotiomycetes</taxon>
        <taxon>Eurotiomycetidae</taxon>
        <taxon>Eurotiales</taxon>
        <taxon>Aspergillaceae</taxon>
        <taxon>Penicillium</taxon>
    </lineage>
</organism>
<dbReference type="Gene3D" id="3.40.50.1820">
    <property type="entry name" value="alpha/beta hydrolase"/>
    <property type="match status" value="1"/>
</dbReference>
<sequence length="677" mass="74672">MSHVLVYVLSLATAVFAGPVVSPKALNSDITILIQNDLTESSSPLAGLGVLVLDPMPLHLARKSCEDLGESLWDSNTGFDRIQSQLEYMVLQNTYGPQQRFWVSSTQCAPLSIDSKGSVKEADADQDLPALCTQSAPFSTVNVTDTSPKWQVSVRSNDEQITGYRDRKSFRFLGLRYAGKTKRWNYSKLYKGKLGHASALEYGSSCAQGTEGSEDCFFLNVWTPYLPKSRAYSRDRLRPVMFWIHGGAFTGGSGSDPVMDGGNLASRGDVVVVTINYRLGTLGFLALDDGTTNGNYGLADQITALDWVRRNIKDFGGDPNKITIFGQSAGAGSVRALLASSEARGKFAAAIMESNLGGLAYGTTYSMYYTIEEEMAVAGNAILRETKCANATSHLDCLRDIPAVNITSLNTTARYLVVDGKYLTSTALNLTDSASTAKVPLMLGTMRDDGAAFIGYPDQGDTLAKFLRKSGLPAALASADQIFPLPSGSNQTLDVFNTTARVATDGIFRCIDQATAFAGFKNHIFPEVYYYEFNRSYQMHDYSPNPPLCEAPITADHPHGDPNQEYFKCHSGELFYVFGNLRRMGYPLRDEYDLPFAQFVLDTWASFARTFDPTPDLSFTKTRGYLNTTRQIEEAGKWLPFKHDDYQLRRLQWPSSMVKLDEIEQCRALSLPLGYYV</sequence>
<reference evidence="5 6" key="1">
    <citation type="journal article" date="2013" name="PLoS ONE">
        <title>Genomic and secretomic analyses reveal unique features of the lignocellulolytic enzyme system of Penicillium decumbens.</title>
        <authorList>
            <person name="Liu G."/>
            <person name="Zhang L."/>
            <person name="Wei X."/>
            <person name="Zou G."/>
            <person name="Qin Y."/>
            <person name="Ma L."/>
            <person name="Li J."/>
            <person name="Zheng H."/>
            <person name="Wang S."/>
            <person name="Wang C."/>
            <person name="Xun L."/>
            <person name="Zhao G.-P."/>
            <person name="Zhou Z."/>
            <person name="Qu Y."/>
        </authorList>
    </citation>
    <scope>NUCLEOTIDE SEQUENCE [LARGE SCALE GENOMIC DNA]</scope>
    <source>
        <strain evidence="6">114-2 / CGMCC 5302</strain>
    </source>
</reference>
<dbReference type="EC" id="3.1.1.-" evidence="3"/>
<protein>
    <recommendedName>
        <fullName evidence="3">Carboxylic ester hydrolase</fullName>
        <ecNumber evidence="3">3.1.1.-</ecNumber>
    </recommendedName>
</protein>
<dbReference type="PhylomeDB" id="S7ZBA9"/>
<dbReference type="PROSITE" id="PS00122">
    <property type="entry name" value="CARBOXYLESTERASE_B_1"/>
    <property type="match status" value="1"/>
</dbReference>
<gene>
    <name evidence="5" type="ORF">PDE_02789</name>
</gene>
<proteinExistence type="inferred from homology"/>
<dbReference type="GO" id="GO:0016787">
    <property type="term" value="F:hydrolase activity"/>
    <property type="evidence" value="ECO:0007669"/>
    <property type="project" value="UniProtKB-KW"/>
</dbReference>
<dbReference type="PANTHER" id="PTHR43142">
    <property type="entry name" value="CARBOXYLIC ESTER HYDROLASE"/>
    <property type="match status" value="1"/>
</dbReference>
<evidence type="ECO:0000256" key="3">
    <source>
        <dbReference type="RuleBase" id="RU361235"/>
    </source>
</evidence>
<dbReference type="InterPro" id="IPR029058">
    <property type="entry name" value="AB_hydrolase_fold"/>
</dbReference>
<dbReference type="Pfam" id="PF00135">
    <property type="entry name" value="COesterase"/>
    <property type="match status" value="1"/>
</dbReference>
<dbReference type="STRING" id="933388.S7ZBA9"/>
<dbReference type="eggNOG" id="KOG1516">
    <property type="taxonomic scope" value="Eukaryota"/>
</dbReference>
<feature type="domain" description="Carboxylesterase type B" evidence="4">
    <location>
        <begin position="171"/>
        <end position="655"/>
    </location>
</feature>
<comment type="similarity">
    <text evidence="1 3">Belongs to the type-B carboxylesterase/lipase family.</text>
</comment>
<evidence type="ECO:0000313" key="6">
    <source>
        <dbReference type="Proteomes" id="UP000019376"/>
    </source>
</evidence>
<dbReference type="Proteomes" id="UP000019376">
    <property type="component" value="Unassembled WGS sequence"/>
</dbReference>
<evidence type="ECO:0000256" key="1">
    <source>
        <dbReference type="ARBA" id="ARBA00005964"/>
    </source>
</evidence>
<dbReference type="ESTHER" id="peno1-s7zba9">
    <property type="family name" value="Fungal_carboxylesterase_lipase"/>
</dbReference>
<dbReference type="OrthoDB" id="408631at2759"/>
<evidence type="ECO:0000313" key="5">
    <source>
        <dbReference type="EMBL" id="EPS27845.1"/>
    </source>
</evidence>